<protein>
    <submittedName>
        <fullName evidence="6">Phosphate starvation-inducible ATPase PhoH</fullName>
    </submittedName>
</protein>
<dbReference type="Gene3D" id="3.40.50.300">
    <property type="entry name" value="P-loop containing nucleotide triphosphate hydrolases"/>
    <property type="match status" value="1"/>
</dbReference>
<feature type="domain" description="PhoH-like protein" evidence="5">
    <location>
        <begin position="149"/>
        <end position="353"/>
    </location>
</feature>
<dbReference type="SUPFAM" id="SSF52540">
    <property type="entry name" value="P-loop containing nucleoside triphosphate hydrolases"/>
    <property type="match status" value="1"/>
</dbReference>
<evidence type="ECO:0000256" key="2">
    <source>
        <dbReference type="ARBA" id="ARBA00022741"/>
    </source>
</evidence>
<feature type="compositionally biased region" description="Polar residues" evidence="4">
    <location>
        <begin position="1"/>
        <end position="13"/>
    </location>
</feature>
<organism evidence="6 7">
    <name type="scientific">Phytobacter diazotrophicus</name>
    <dbReference type="NCBI Taxonomy" id="395631"/>
    <lineage>
        <taxon>Bacteria</taxon>
        <taxon>Pseudomonadati</taxon>
        <taxon>Pseudomonadota</taxon>
        <taxon>Gammaproteobacteria</taxon>
        <taxon>Enterobacterales</taxon>
        <taxon>Enterobacteriaceae</taxon>
        <taxon>Phytobacter</taxon>
    </lineage>
</organism>
<evidence type="ECO:0000256" key="4">
    <source>
        <dbReference type="SAM" id="MobiDB-lite"/>
    </source>
</evidence>
<evidence type="ECO:0000313" key="7">
    <source>
        <dbReference type="Proteomes" id="UP001320460"/>
    </source>
</evidence>
<accession>A0ABN6LRU9</accession>
<dbReference type="InterPro" id="IPR003714">
    <property type="entry name" value="PhoH"/>
</dbReference>
<reference evidence="6 7" key="1">
    <citation type="submission" date="2021-12" db="EMBL/GenBank/DDBJ databases">
        <title>Complete genome sequence of Phytobacter diazotrophicus TA9734.</title>
        <authorList>
            <person name="Kubota H."/>
            <person name="Nakayama Y."/>
            <person name="Ariyoshi T."/>
        </authorList>
    </citation>
    <scope>NUCLEOTIDE SEQUENCE [LARGE SCALE GENOMIC DNA]</scope>
    <source>
        <strain evidence="6 7">TA9734</strain>
    </source>
</reference>
<name>A0ABN6LRU9_9ENTR</name>
<proteinExistence type="inferred from homology"/>
<keyword evidence="3" id="KW-0067">ATP-binding</keyword>
<dbReference type="InterPro" id="IPR051451">
    <property type="entry name" value="PhoH2-like"/>
</dbReference>
<evidence type="ECO:0000259" key="5">
    <source>
        <dbReference type="Pfam" id="PF02562"/>
    </source>
</evidence>
<evidence type="ECO:0000256" key="1">
    <source>
        <dbReference type="ARBA" id="ARBA00010393"/>
    </source>
</evidence>
<feature type="region of interest" description="Disordered" evidence="4">
    <location>
        <begin position="1"/>
        <end position="23"/>
    </location>
</feature>
<dbReference type="Proteomes" id="UP001320460">
    <property type="component" value="Chromosome"/>
</dbReference>
<evidence type="ECO:0000256" key="3">
    <source>
        <dbReference type="ARBA" id="ARBA00022840"/>
    </source>
</evidence>
<dbReference type="InterPro" id="IPR027417">
    <property type="entry name" value="P-loop_NTPase"/>
</dbReference>
<sequence>MVKSTTGRNTNKQRNTRLGDAHSGSKRFTSEFLSFIPVSDLTDMASADDGCFVMSISKARHGLKGSQTSDVRAHNRADFGACDVNQQLKVLSMGRQKAVIKARREAKRVLRRDSRSHKQREEESVTSLVQMSGVEAIGMARDSRDNSPIVARNEAQAQYLNAIESKQLIFATGEAGCGKTWISAAKAAEALIHKDVDRIIVTRPVLQADEDLGFLPGDISEKFAPYFRPVYDVLVKRLGASFMQYCLRPEIGKVEIAPFAYMRGRTFENAVVILDEAQNVTAAQMKMFLTRLGENVTVIVNGDVTQCDLPRGVQSGLSDALSRFEEDEMVGVVRFTTDDCVRSALCQRTLKAYY</sequence>
<dbReference type="NCBIfam" id="NF007827">
    <property type="entry name" value="PRK10536.1"/>
    <property type="match status" value="1"/>
</dbReference>
<gene>
    <name evidence="6" type="primary">phoH</name>
    <name evidence="6" type="ORF">PDTA9734_34450</name>
</gene>
<comment type="similarity">
    <text evidence="1">Belongs to the PhoH family.</text>
</comment>
<dbReference type="Pfam" id="PF02562">
    <property type="entry name" value="PhoH"/>
    <property type="match status" value="1"/>
</dbReference>
<evidence type="ECO:0000313" key="6">
    <source>
        <dbReference type="EMBL" id="BDD51958.1"/>
    </source>
</evidence>
<keyword evidence="2" id="KW-0547">Nucleotide-binding</keyword>
<keyword evidence="7" id="KW-1185">Reference proteome</keyword>
<dbReference type="EMBL" id="AP025334">
    <property type="protein sequence ID" value="BDD51958.1"/>
    <property type="molecule type" value="Genomic_DNA"/>
</dbReference>
<dbReference type="PANTHER" id="PTHR30473">
    <property type="entry name" value="PROTEIN PHOH"/>
    <property type="match status" value="1"/>
</dbReference>
<dbReference type="PANTHER" id="PTHR30473:SF3">
    <property type="entry name" value="PROTEIN PHOH"/>
    <property type="match status" value="1"/>
</dbReference>